<dbReference type="PANTHER" id="PTHR31468">
    <property type="entry name" value="1,3-BETA-GLUCANOSYLTRANSFERASE GAS1"/>
    <property type="match status" value="1"/>
</dbReference>
<reference evidence="11 12" key="1">
    <citation type="journal article" date="2014" name="Proc. Natl. Acad. Sci. U.S.A.">
        <title>Trajectory and genomic determinants of fungal-pathogen speciation and host adaptation.</title>
        <authorList>
            <person name="Hu X."/>
            <person name="Xiao G."/>
            <person name="Zheng P."/>
            <person name="Shang Y."/>
            <person name="Su Y."/>
            <person name="Zhang X."/>
            <person name="Liu X."/>
            <person name="Zhan S."/>
            <person name="St Leger R.J."/>
            <person name="Wang C."/>
        </authorList>
    </citation>
    <scope>NUCLEOTIDE SEQUENCE [LARGE SCALE GENOMIC DNA]</scope>
    <source>
        <strain evidence="11 12">ARSEF 1941</strain>
    </source>
</reference>
<protein>
    <recommendedName>
        <fullName evidence="9">1,3-beta-glucanosyltransferase</fullName>
        <ecNumber evidence="9">2.4.1.-</ecNumber>
    </recommendedName>
</protein>
<keyword evidence="8 9" id="KW-0449">Lipoprotein</keyword>
<dbReference type="SUPFAM" id="SSF51445">
    <property type="entry name" value="(Trans)glycosidases"/>
    <property type="match status" value="1"/>
</dbReference>
<dbReference type="Proteomes" id="UP000030816">
    <property type="component" value="Unassembled WGS sequence"/>
</dbReference>
<keyword evidence="9 11" id="KW-0808">Transferase</keyword>
<evidence type="ECO:0000259" key="10">
    <source>
        <dbReference type="SMART" id="SM00768"/>
    </source>
</evidence>
<dbReference type="Gene3D" id="3.20.20.80">
    <property type="entry name" value="Glycosidases"/>
    <property type="match status" value="1"/>
</dbReference>
<dbReference type="EMBL" id="AZHE01000011">
    <property type="protein sequence ID" value="KHN97231.1"/>
    <property type="molecule type" value="Genomic_DNA"/>
</dbReference>
<evidence type="ECO:0000313" key="11">
    <source>
        <dbReference type="EMBL" id="KHN97231.1"/>
    </source>
</evidence>
<keyword evidence="3 9" id="KW-0336">GPI-anchor</keyword>
<sequence length="525" mass="56908">MGLANLSWGLLAIAGSAVAAEFQPIIAKGSKFFYQNGTQFYIKGIAYQQEFSPGASTTASGNFIDSGADELACKRDGPILKEAGASTLRFYGSDPAANHDACMRVFRDLGLYVIIDIGVPGKSINRDDPHWDIDLYEHFTAVIDTMSQYDNVIGFIAGNEVSNSKNNTEASAYVKAAIRDMRAYIKNNKKITRQLFVGVAANHDPDILEPLVQYFACDDGTDFFGINVYSWCGKSSIRQSGYDQLSKLFENYTVPVMFAEYGCNTVGGGANRFFHETTALYSEDMTRVFSGGFVYMYHQEANDYGLVEVSNGKATKLKAFYALKKKLNEAKPKTMEISDYTPGGKANECPELADNWRANKRLPRTPDKSLCYCAFDTRGCVGNSDISAKRTSDIFGYICGESPEICASIDGNATTGRYGIFSMCSAREKLAVVVDGHYNKQKKAKDACNFGGSVHIQSAKSERSCTAALAKASSDADKKGATAMDTDDSFAVHGAPVAHVLAIGDFSIGLYMLVALCVGAGMVAL</sequence>
<evidence type="ECO:0000256" key="9">
    <source>
        <dbReference type="RuleBase" id="RU361209"/>
    </source>
</evidence>
<keyword evidence="4 9" id="KW-0732">Signal</keyword>
<comment type="similarity">
    <text evidence="2 9">Belongs to the glycosyl hydrolase 72 family.</text>
</comment>
<gene>
    <name evidence="11" type="ORF">MAM_04828</name>
</gene>
<dbReference type="InterPro" id="IPR004886">
    <property type="entry name" value="Glucanosyltransferase"/>
</dbReference>
<dbReference type="Pfam" id="PF03198">
    <property type="entry name" value="Glyco_hydro_72"/>
    <property type="match status" value="1"/>
</dbReference>
<evidence type="ECO:0000256" key="8">
    <source>
        <dbReference type="ARBA" id="ARBA00023288"/>
    </source>
</evidence>
<comment type="function">
    <text evidence="9">Splits internally a 1,3-beta-glucan molecule and transfers the newly generated reducing end (the donor) to the non-reducing end of another 1,3-beta-glucan molecule (the acceptor) forming a 1,3-beta linkage, resulting in the elongation of 1,3-beta-glucan chains in the cell wall.</text>
</comment>
<dbReference type="SMART" id="SM00768">
    <property type="entry name" value="X8"/>
    <property type="match status" value="1"/>
</dbReference>
<dbReference type="GO" id="GO:0042124">
    <property type="term" value="F:1,3-beta-glucanosyltransferase activity"/>
    <property type="evidence" value="ECO:0007669"/>
    <property type="project" value="TreeGrafter"/>
</dbReference>
<evidence type="ECO:0000313" key="12">
    <source>
        <dbReference type="Proteomes" id="UP000030816"/>
    </source>
</evidence>
<dbReference type="GO" id="GO:0031505">
    <property type="term" value="P:fungal-type cell wall organization"/>
    <property type="evidence" value="ECO:0007669"/>
    <property type="project" value="TreeGrafter"/>
</dbReference>
<keyword evidence="5 9" id="KW-0472">Membrane</keyword>
<dbReference type="Gene3D" id="1.20.58.1040">
    <property type="match status" value="1"/>
</dbReference>
<evidence type="ECO:0000256" key="4">
    <source>
        <dbReference type="ARBA" id="ARBA00022729"/>
    </source>
</evidence>
<dbReference type="InterPro" id="IPR012946">
    <property type="entry name" value="X8"/>
</dbReference>
<dbReference type="GO" id="GO:0098552">
    <property type="term" value="C:side of membrane"/>
    <property type="evidence" value="ECO:0007669"/>
    <property type="project" value="UniProtKB-KW"/>
</dbReference>
<evidence type="ECO:0000256" key="3">
    <source>
        <dbReference type="ARBA" id="ARBA00022622"/>
    </source>
</evidence>
<keyword evidence="7" id="KW-0325">Glycoprotein</keyword>
<evidence type="ECO:0000256" key="1">
    <source>
        <dbReference type="ARBA" id="ARBA00004609"/>
    </source>
</evidence>
<keyword evidence="12" id="KW-1185">Reference proteome</keyword>
<dbReference type="STRING" id="1081103.A0A0B2WMG0"/>
<dbReference type="Pfam" id="PF07983">
    <property type="entry name" value="X8"/>
    <property type="match status" value="1"/>
</dbReference>
<feature type="chain" id="PRO_5005110145" description="1,3-beta-glucanosyltransferase" evidence="9">
    <location>
        <begin position="20"/>
        <end position="525"/>
    </location>
</feature>
<dbReference type="RefSeq" id="XP_040678297.1">
    <property type="nucleotide sequence ID" value="XM_040823626.1"/>
</dbReference>
<dbReference type="GeneID" id="63739283"/>
<organism evidence="11 12">
    <name type="scientific">Metarhizium album (strain ARSEF 1941)</name>
    <dbReference type="NCBI Taxonomy" id="1081103"/>
    <lineage>
        <taxon>Eukaryota</taxon>
        <taxon>Fungi</taxon>
        <taxon>Dikarya</taxon>
        <taxon>Ascomycota</taxon>
        <taxon>Pezizomycotina</taxon>
        <taxon>Sordariomycetes</taxon>
        <taxon>Hypocreomycetidae</taxon>
        <taxon>Hypocreales</taxon>
        <taxon>Clavicipitaceae</taxon>
        <taxon>Metarhizium</taxon>
    </lineage>
</organism>
<evidence type="ECO:0000256" key="6">
    <source>
        <dbReference type="ARBA" id="ARBA00023157"/>
    </source>
</evidence>
<evidence type="ECO:0000256" key="5">
    <source>
        <dbReference type="ARBA" id="ARBA00023136"/>
    </source>
</evidence>
<dbReference type="PANTHER" id="PTHR31468:SF2">
    <property type="entry name" value="1,3-BETA-GLUCANOSYLTRANSFERASE GAS1"/>
    <property type="match status" value="1"/>
</dbReference>
<feature type="domain" description="X8" evidence="10">
    <location>
        <begin position="378"/>
        <end position="467"/>
    </location>
</feature>
<dbReference type="GO" id="GO:0071970">
    <property type="term" value="P:fungal-type cell wall (1-&gt;3)-beta-D-glucan biosynthetic process"/>
    <property type="evidence" value="ECO:0007669"/>
    <property type="project" value="TreeGrafter"/>
</dbReference>
<dbReference type="GO" id="GO:0005886">
    <property type="term" value="C:plasma membrane"/>
    <property type="evidence" value="ECO:0007669"/>
    <property type="project" value="UniProtKB-SubCell"/>
</dbReference>
<dbReference type="AlphaFoldDB" id="A0A0B2WMG0"/>
<dbReference type="InterPro" id="IPR017853">
    <property type="entry name" value="GH"/>
</dbReference>
<dbReference type="HOGENOM" id="CLU_021855_2_1_1"/>
<accession>A0A0B2WMG0</accession>
<evidence type="ECO:0000256" key="2">
    <source>
        <dbReference type="ARBA" id="ARBA00007528"/>
    </source>
</evidence>
<keyword evidence="6" id="KW-1015">Disulfide bond</keyword>
<comment type="caution">
    <text evidence="11">The sequence shown here is derived from an EMBL/GenBank/DDBJ whole genome shotgun (WGS) entry which is preliminary data.</text>
</comment>
<evidence type="ECO:0000256" key="7">
    <source>
        <dbReference type="ARBA" id="ARBA00023180"/>
    </source>
</evidence>
<name>A0A0B2WMG0_METAS</name>
<dbReference type="OrthoDB" id="421038at2759"/>
<dbReference type="EC" id="2.4.1.-" evidence="9"/>
<comment type="subcellular location">
    <subcellularLocation>
        <location evidence="1 9">Cell membrane</location>
        <topology evidence="1 9">Lipid-anchor</topology>
        <topology evidence="1 9">GPI-anchor</topology>
    </subcellularLocation>
</comment>
<proteinExistence type="inferred from homology"/>
<feature type="signal peptide" evidence="9">
    <location>
        <begin position="1"/>
        <end position="19"/>
    </location>
</feature>